<dbReference type="InterPro" id="IPR037185">
    <property type="entry name" value="EmrE-like"/>
</dbReference>
<feature type="transmembrane region" description="Helical" evidence="6">
    <location>
        <begin position="177"/>
        <end position="196"/>
    </location>
</feature>
<evidence type="ECO:0000256" key="6">
    <source>
        <dbReference type="SAM" id="Phobius"/>
    </source>
</evidence>
<accession>A0A9W5S190</accession>
<dbReference type="Proteomes" id="UP000053750">
    <property type="component" value="Unassembled WGS sequence"/>
</dbReference>
<feature type="transmembrane region" description="Helical" evidence="6">
    <location>
        <begin position="7"/>
        <end position="28"/>
    </location>
</feature>
<comment type="subcellular location">
    <subcellularLocation>
        <location evidence="1">Endomembrane system</location>
        <topology evidence="1">Multi-pass membrane protein</topology>
    </subcellularLocation>
</comment>
<dbReference type="PANTHER" id="PTHR32322:SF2">
    <property type="entry name" value="EAMA DOMAIN-CONTAINING PROTEIN"/>
    <property type="match status" value="1"/>
</dbReference>
<dbReference type="GO" id="GO:0016020">
    <property type="term" value="C:membrane"/>
    <property type="evidence" value="ECO:0007669"/>
    <property type="project" value="UniProtKB-SubCell"/>
</dbReference>
<feature type="domain" description="EamA" evidence="7">
    <location>
        <begin position="147"/>
        <end position="280"/>
    </location>
</feature>
<dbReference type="AlphaFoldDB" id="A0A9W5S190"/>
<keyword evidence="3 6" id="KW-0812">Transmembrane</keyword>
<feature type="transmembrane region" description="Helical" evidence="6">
    <location>
        <begin position="66"/>
        <end position="86"/>
    </location>
</feature>
<feature type="transmembrane region" description="Helical" evidence="6">
    <location>
        <begin position="98"/>
        <end position="117"/>
    </location>
</feature>
<name>A0A9W5S190_9BACL</name>
<dbReference type="EMBL" id="JFHU01000143">
    <property type="protein sequence ID" value="EXX87804.1"/>
    <property type="molecule type" value="Genomic_DNA"/>
</dbReference>
<evidence type="ECO:0000256" key="2">
    <source>
        <dbReference type="ARBA" id="ARBA00007362"/>
    </source>
</evidence>
<dbReference type="RefSeq" id="WP_036582241.1">
    <property type="nucleotide sequence ID" value="NZ_KK082164.1"/>
</dbReference>
<feature type="transmembrane region" description="Helical" evidence="6">
    <location>
        <begin position="241"/>
        <end position="257"/>
    </location>
</feature>
<dbReference type="Pfam" id="PF00892">
    <property type="entry name" value="EamA"/>
    <property type="match status" value="2"/>
</dbReference>
<feature type="transmembrane region" description="Helical" evidence="6">
    <location>
        <begin position="148"/>
        <end position="165"/>
    </location>
</feature>
<evidence type="ECO:0000256" key="4">
    <source>
        <dbReference type="ARBA" id="ARBA00022989"/>
    </source>
</evidence>
<evidence type="ECO:0000313" key="9">
    <source>
        <dbReference type="Proteomes" id="UP000053750"/>
    </source>
</evidence>
<evidence type="ECO:0000256" key="1">
    <source>
        <dbReference type="ARBA" id="ARBA00004127"/>
    </source>
</evidence>
<keyword evidence="4 6" id="KW-1133">Transmembrane helix</keyword>
<feature type="domain" description="EamA" evidence="7">
    <location>
        <begin position="8"/>
        <end position="138"/>
    </location>
</feature>
<dbReference type="InterPro" id="IPR000620">
    <property type="entry name" value="EamA_dom"/>
</dbReference>
<protein>
    <submittedName>
        <fullName evidence="8">Membrane protein</fullName>
    </submittedName>
</protein>
<evidence type="ECO:0000256" key="5">
    <source>
        <dbReference type="ARBA" id="ARBA00023136"/>
    </source>
</evidence>
<feature type="transmembrane region" description="Helical" evidence="6">
    <location>
        <begin position="124"/>
        <end position="142"/>
    </location>
</feature>
<dbReference type="OrthoDB" id="149142at2"/>
<evidence type="ECO:0000313" key="8">
    <source>
        <dbReference type="EMBL" id="EXX87804.1"/>
    </source>
</evidence>
<sequence length="299" mass="32110">MKSYSYTLLVVGTTFLMGVAFPIGGIGMRYASPLLLMSLRFLVAGVLMAAFVAAARRRQPKGLKQWLQLLLIGCCQTAGALGLAYYAMHWITSGEAAILTFLNPLLVIVLSTLLLGARYGIAQWLGVALGLSGVVVTFGSRLSLEPGMIIGFMSGVSFAAATLLVRRWGGGFDTWVMTAYQMLLGGLVLLAASMLLEKPYFTLAWPPVMIVLGLAVFCSIVQFSCWYYLLSIGDPGKTSSYLFLAPMFGVLSGWALLGEKLEWYVGAGALLIGAGIYLVNRRSAAVSSVLSDNHAHERV</sequence>
<gene>
    <name evidence="8" type="ORF">BG53_03380</name>
</gene>
<proteinExistence type="inferred from homology"/>
<dbReference type="SUPFAM" id="SSF103481">
    <property type="entry name" value="Multidrug resistance efflux transporter EmrE"/>
    <property type="match status" value="2"/>
</dbReference>
<keyword evidence="5 6" id="KW-0472">Membrane</keyword>
<dbReference type="PANTHER" id="PTHR32322">
    <property type="entry name" value="INNER MEMBRANE TRANSPORTER"/>
    <property type="match status" value="1"/>
</dbReference>
<comment type="similarity">
    <text evidence="2">Belongs to the EamA transporter family.</text>
</comment>
<feature type="transmembrane region" description="Helical" evidence="6">
    <location>
        <begin position="34"/>
        <end position="54"/>
    </location>
</feature>
<feature type="transmembrane region" description="Helical" evidence="6">
    <location>
        <begin position="208"/>
        <end position="229"/>
    </location>
</feature>
<organism evidence="8 9">
    <name type="scientific">Paenibacillus darwinianus</name>
    <dbReference type="NCBI Taxonomy" id="1380763"/>
    <lineage>
        <taxon>Bacteria</taxon>
        <taxon>Bacillati</taxon>
        <taxon>Bacillota</taxon>
        <taxon>Bacilli</taxon>
        <taxon>Bacillales</taxon>
        <taxon>Paenibacillaceae</taxon>
        <taxon>Paenibacillus</taxon>
    </lineage>
</organism>
<keyword evidence="9" id="KW-1185">Reference proteome</keyword>
<reference evidence="8 9" key="1">
    <citation type="submission" date="2014-02" db="EMBL/GenBank/DDBJ databases">
        <title>Genome sequence of Paenibacillus darwinianus reveals adaptive mechanisms for survival in Antarctic soils.</title>
        <authorList>
            <person name="Dsouza M."/>
            <person name="Taylor M.W."/>
            <person name="Turner S.J."/>
            <person name="Aislabie J."/>
        </authorList>
    </citation>
    <scope>NUCLEOTIDE SEQUENCE [LARGE SCALE GENOMIC DNA]</scope>
    <source>
        <strain evidence="8 9">CE1</strain>
    </source>
</reference>
<feature type="transmembrane region" description="Helical" evidence="6">
    <location>
        <begin position="263"/>
        <end position="280"/>
    </location>
</feature>
<comment type="caution">
    <text evidence="8">The sequence shown here is derived from an EMBL/GenBank/DDBJ whole genome shotgun (WGS) entry which is preliminary data.</text>
</comment>
<evidence type="ECO:0000259" key="7">
    <source>
        <dbReference type="Pfam" id="PF00892"/>
    </source>
</evidence>
<dbReference type="InterPro" id="IPR050638">
    <property type="entry name" value="AA-Vitamin_Transporters"/>
</dbReference>
<evidence type="ECO:0000256" key="3">
    <source>
        <dbReference type="ARBA" id="ARBA00022692"/>
    </source>
</evidence>